<gene>
    <name evidence="4" type="ORF">PHAECO_LOCUS4185</name>
</gene>
<dbReference type="InterPro" id="IPR009057">
    <property type="entry name" value="Homeodomain-like_sf"/>
</dbReference>
<reference evidence="4" key="1">
    <citation type="submission" date="2022-01" db="EMBL/GenBank/DDBJ databases">
        <authorList>
            <person name="King R."/>
        </authorList>
    </citation>
    <scope>NUCLEOTIDE SEQUENCE</scope>
</reference>
<dbReference type="PROSITE" id="PS50960">
    <property type="entry name" value="HTH_PSQ"/>
    <property type="match status" value="1"/>
</dbReference>
<dbReference type="SUPFAM" id="SSF46689">
    <property type="entry name" value="Homeodomain-like"/>
    <property type="match status" value="1"/>
</dbReference>
<dbReference type="OrthoDB" id="8194068at2759"/>
<dbReference type="AlphaFoldDB" id="A0A9N9SEF6"/>
<reference evidence="4" key="2">
    <citation type="submission" date="2022-10" db="EMBL/GenBank/DDBJ databases">
        <authorList>
            <consortium name="ENA_rothamsted_submissions"/>
            <consortium name="culmorum"/>
            <person name="King R."/>
        </authorList>
    </citation>
    <scope>NUCLEOTIDE SEQUENCE</scope>
</reference>
<accession>A0A9N9SEF6</accession>
<name>A0A9N9SEF6_PHACE</name>
<evidence type="ECO:0000256" key="2">
    <source>
        <dbReference type="PROSITE-ProRule" id="PRU00320"/>
    </source>
</evidence>
<dbReference type="GO" id="GO:0005634">
    <property type="term" value="C:nucleus"/>
    <property type="evidence" value="ECO:0007669"/>
    <property type="project" value="UniProtKB-SubCell"/>
</dbReference>
<comment type="subcellular location">
    <subcellularLocation>
        <location evidence="1 2">Nucleus</location>
    </subcellularLocation>
</comment>
<keyword evidence="2" id="KW-0539">Nucleus</keyword>
<keyword evidence="5" id="KW-1185">Reference proteome</keyword>
<dbReference type="Gene3D" id="1.10.10.60">
    <property type="entry name" value="Homeodomain-like"/>
    <property type="match status" value="1"/>
</dbReference>
<feature type="DNA-binding region" description="H-T-H motif" evidence="2">
    <location>
        <begin position="36"/>
        <end position="56"/>
    </location>
</feature>
<dbReference type="Proteomes" id="UP001153737">
    <property type="component" value="Chromosome 14"/>
</dbReference>
<dbReference type="Pfam" id="PF05225">
    <property type="entry name" value="HTH_psq"/>
    <property type="match status" value="1"/>
</dbReference>
<sequence length="225" mass="25584">MPRNHKRKPATRRYADYTEDTLAEALRVLKSKSMSLREASKKYKISWGTLSRKLKNKNMNKYGRPTVLTEQEEQKIVEGLQVAGGWGFPLTTTDLQLVRRLSRTNLRAAVPQLASDLDHPAGFPPSPWAAVLGHQAAATMMQTREHHAAYGTHHPAAPMDLHVPQAFPYYRRPMDLHVPQAFSYYRLGPNLRHAQPDILECTSRPHVSQTKISQTYMQTPAWPPL</sequence>
<evidence type="ECO:0000313" key="4">
    <source>
        <dbReference type="EMBL" id="CAG9816483.1"/>
    </source>
</evidence>
<organism evidence="4 5">
    <name type="scientific">Phaedon cochleariae</name>
    <name type="common">Mustard beetle</name>
    <dbReference type="NCBI Taxonomy" id="80249"/>
    <lineage>
        <taxon>Eukaryota</taxon>
        <taxon>Metazoa</taxon>
        <taxon>Ecdysozoa</taxon>
        <taxon>Arthropoda</taxon>
        <taxon>Hexapoda</taxon>
        <taxon>Insecta</taxon>
        <taxon>Pterygota</taxon>
        <taxon>Neoptera</taxon>
        <taxon>Endopterygota</taxon>
        <taxon>Coleoptera</taxon>
        <taxon>Polyphaga</taxon>
        <taxon>Cucujiformia</taxon>
        <taxon>Chrysomeloidea</taxon>
        <taxon>Chrysomelidae</taxon>
        <taxon>Chrysomelinae</taxon>
        <taxon>Chrysomelini</taxon>
        <taxon>Phaedon</taxon>
    </lineage>
</organism>
<protein>
    <recommendedName>
        <fullName evidence="3">HTH psq-type domain-containing protein</fullName>
    </recommendedName>
</protein>
<dbReference type="InterPro" id="IPR007889">
    <property type="entry name" value="HTH_Psq"/>
</dbReference>
<evidence type="ECO:0000256" key="1">
    <source>
        <dbReference type="ARBA" id="ARBA00004123"/>
    </source>
</evidence>
<dbReference type="GO" id="GO:0003677">
    <property type="term" value="F:DNA binding"/>
    <property type="evidence" value="ECO:0007669"/>
    <property type="project" value="UniProtKB-UniRule"/>
</dbReference>
<evidence type="ECO:0000259" key="3">
    <source>
        <dbReference type="PROSITE" id="PS50960"/>
    </source>
</evidence>
<evidence type="ECO:0000313" key="5">
    <source>
        <dbReference type="Proteomes" id="UP001153737"/>
    </source>
</evidence>
<feature type="domain" description="HTH psq-type" evidence="3">
    <location>
        <begin position="8"/>
        <end position="60"/>
    </location>
</feature>
<keyword evidence="2" id="KW-0238">DNA-binding</keyword>
<dbReference type="EMBL" id="OU896720">
    <property type="protein sequence ID" value="CAG9816483.1"/>
    <property type="molecule type" value="Genomic_DNA"/>
</dbReference>
<proteinExistence type="predicted"/>